<evidence type="ECO:0000256" key="2">
    <source>
        <dbReference type="ARBA" id="ARBA00023125"/>
    </source>
</evidence>
<dbReference type="Proteomes" id="UP001185069">
    <property type="component" value="Unassembled WGS sequence"/>
</dbReference>
<dbReference type="PROSITE" id="PS51118">
    <property type="entry name" value="HTH_HXLR"/>
    <property type="match status" value="1"/>
</dbReference>
<dbReference type="Pfam" id="PF01638">
    <property type="entry name" value="HxlR"/>
    <property type="match status" value="1"/>
</dbReference>
<dbReference type="RefSeq" id="WP_309798358.1">
    <property type="nucleotide sequence ID" value="NZ_BAAAHY010000005.1"/>
</dbReference>
<accession>A0ABU1JBH8</accession>
<dbReference type="PANTHER" id="PTHR33204:SF29">
    <property type="entry name" value="TRANSCRIPTIONAL REGULATOR"/>
    <property type="match status" value="1"/>
</dbReference>
<evidence type="ECO:0000313" key="5">
    <source>
        <dbReference type="EMBL" id="MDR6269779.1"/>
    </source>
</evidence>
<evidence type="ECO:0000256" key="1">
    <source>
        <dbReference type="ARBA" id="ARBA00023015"/>
    </source>
</evidence>
<dbReference type="Gene3D" id="1.10.10.10">
    <property type="entry name" value="Winged helix-like DNA-binding domain superfamily/Winged helix DNA-binding domain"/>
    <property type="match status" value="1"/>
</dbReference>
<feature type="domain" description="HTH hxlR-type" evidence="4">
    <location>
        <begin position="12"/>
        <end position="111"/>
    </location>
</feature>
<dbReference type="EMBL" id="JAVDQF010000001">
    <property type="protein sequence ID" value="MDR6269779.1"/>
    <property type="molecule type" value="Genomic_DNA"/>
</dbReference>
<sequence>MRDSIAKAIEVCPVEVAICMIGGAWKLTALSCLLENGTMRFGELRRSVGDVNERSLARQLRELETDGLIRREVFAQVPPKVEYSLTHWGEELAPTIKALDAWSTRWIAEAQAEEAASA</sequence>
<dbReference type="InterPro" id="IPR036388">
    <property type="entry name" value="WH-like_DNA-bd_sf"/>
</dbReference>
<keyword evidence="1" id="KW-0805">Transcription regulation</keyword>
<reference evidence="5 6" key="1">
    <citation type="submission" date="2023-07" db="EMBL/GenBank/DDBJ databases">
        <title>Sequencing the genomes of 1000 actinobacteria strains.</title>
        <authorList>
            <person name="Klenk H.-P."/>
        </authorList>
    </citation>
    <scope>NUCLEOTIDE SEQUENCE [LARGE SCALE GENOMIC DNA]</scope>
    <source>
        <strain evidence="5 6">DSM 14555</strain>
    </source>
</reference>
<name>A0ABU1JBH8_9MICC</name>
<keyword evidence="3" id="KW-0804">Transcription</keyword>
<dbReference type="InterPro" id="IPR002577">
    <property type="entry name" value="HTH_HxlR"/>
</dbReference>
<dbReference type="GO" id="GO:0003677">
    <property type="term" value="F:DNA binding"/>
    <property type="evidence" value="ECO:0007669"/>
    <property type="project" value="UniProtKB-KW"/>
</dbReference>
<gene>
    <name evidence="5" type="ORF">JOE69_002017</name>
</gene>
<comment type="caution">
    <text evidence="5">The sequence shown here is derived from an EMBL/GenBank/DDBJ whole genome shotgun (WGS) entry which is preliminary data.</text>
</comment>
<keyword evidence="6" id="KW-1185">Reference proteome</keyword>
<dbReference type="SUPFAM" id="SSF46785">
    <property type="entry name" value="Winged helix' DNA-binding domain"/>
    <property type="match status" value="1"/>
</dbReference>
<keyword evidence="2 5" id="KW-0238">DNA-binding</keyword>
<dbReference type="PANTHER" id="PTHR33204">
    <property type="entry name" value="TRANSCRIPTIONAL REGULATOR, MARR FAMILY"/>
    <property type="match status" value="1"/>
</dbReference>
<evidence type="ECO:0000259" key="4">
    <source>
        <dbReference type="PROSITE" id="PS51118"/>
    </source>
</evidence>
<organism evidence="5 6">
    <name type="scientific">Arthrobacter russicus</name>
    <dbReference type="NCBI Taxonomy" id="172040"/>
    <lineage>
        <taxon>Bacteria</taxon>
        <taxon>Bacillati</taxon>
        <taxon>Actinomycetota</taxon>
        <taxon>Actinomycetes</taxon>
        <taxon>Micrococcales</taxon>
        <taxon>Micrococcaceae</taxon>
        <taxon>Arthrobacter</taxon>
    </lineage>
</organism>
<evidence type="ECO:0000256" key="3">
    <source>
        <dbReference type="ARBA" id="ARBA00023163"/>
    </source>
</evidence>
<dbReference type="InterPro" id="IPR036390">
    <property type="entry name" value="WH_DNA-bd_sf"/>
</dbReference>
<evidence type="ECO:0000313" key="6">
    <source>
        <dbReference type="Proteomes" id="UP001185069"/>
    </source>
</evidence>
<proteinExistence type="predicted"/>
<protein>
    <submittedName>
        <fullName evidence="5">DNA-binding HxlR family transcriptional regulator</fullName>
    </submittedName>
</protein>